<name>A0ABW8TBR9_9CLOT</name>
<comment type="caution">
    <text evidence="1">The sequence shown here is derived from an EMBL/GenBank/DDBJ whole genome shotgun (WGS) entry which is preliminary data.</text>
</comment>
<evidence type="ECO:0000313" key="1">
    <source>
        <dbReference type="EMBL" id="MFL0249978.1"/>
    </source>
</evidence>
<dbReference type="Proteomes" id="UP001623592">
    <property type="component" value="Unassembled WGS sequence"/>
</dbReference>
<dbReference type="Gene3D" id="3.40.50.720">
    <property type="entry name" value="NAD(P)-binding Rossmann-like Domain"/>
    <property type="match status" value="1"/>
</dbReference>
<gene>
    <name evidence="1" type="ORF">ACJDT4_06040</name>
</gene>
<dbReference type="PANTHER" id="PTHR45458">
    <property type="entry name" value="SHORT-CHAIN DEHYDROGENASE/REDUCTASE SDR"/>
    <property type="match status" value="1"/>
</dbReference>
<dbReference type="SUPFAM" id="SSF51735">
    <property type="entry name" value="NAD(P)-binding Rossmann-fold domains"/>
    <property type="match status" value="1"/>
</dbReference>
<dbReference type="InterPro" id="IPR036291">
    <property type="entry name" value="NAD(P)-bd_dom_sf"/>
</dbReference>
<organism evidence="1 2">
    <name type="scientific">Clostridium neuense</name>
    <dbReference type="NCBI Taxonomy" id="1728934"/>
    <lineage>
        <taxon>Bacteria</taxon>
        <taxon>Bacillati</taxon>
        <taxon>Bacillota</taxon>
        <taxon>Clostridia</taxon>
        <taxon>Eubacteriales</taxon>
        <taxon>Clostridiaceae</taxon>
        <taxon>Clostridium</taxon>
    </lineage>
</organism>
<dbReference type="Pfam" id="PF00106">
    <property type="entry name" value="adh_short"/>
    <property type="match status" value="1"/>
</dbReference>
<sequence length="174" mass="19544">MKNILITGGARGLGKELIDVYYTNGYNVFTVVRKQEDSEKLSKEFTSHFTPIVADLVDDNCIDIIKDNLTKSINHLDILINNAGIPGNAYKIADVTSTEMKALFDIHCLAIIRTTQATLDLLKNSEKPKIVNITSRLGSLSEMASGEFEGREFSYSYITYFLKRVLSKHNTIYL</sequence>
<proteinExistence type="predicted"/>
<dbReference type="InterPro" id="IPR052184">
    <property type="entry name" value="SDR_enzymes"/>
</dbReference>
<accession>A0ABW8TBR9</accession>
<evidence type="ECO:0000313" key="2">
    <source>
        <dbReference type="Proteomes" id="UP001623592"/>
    </source>
</evidence>
<dbReference type="PRINTS" id="PR00081">
    <property type="entry name" value="GDHRDH"/>
</dbReference>
<dbReference type="PANTHER" id="PTHR45458:SF1">
    <property type="entry name" value="SHORT CHAIN DEHYDROGENASE"/>
    <property type="match status" value="1"/>
</dbReference>
<dbReference type="InterPro" id="IPR002347">
    <property type="entry name" value="SDR_fam"/>
</dbReference>
<dbReference type="RefSeq" id="WP_406786644.1">
    <property type="nucleotide sequence ID" value="NZ_JBJIAA010000004.1"/>
</dbReference>
<dbReference type="EMBL" id="JBJIAA010000004">
    <property type="protein sequence ID" value="MFL0249978.1"/>
    <property type="molecule type" value="Genomic_DNA"/>
</dbReference>
<reference evidence="1 2" key="1">
    <citation type="submission" date="2024-11" db="EMBL/GenBank/DDBJ databases">
        <authorList>
            <person name="Heng Y.C."/>
            <person name="Lim A.C.H."/>
            <person name="Lee J.K.Y."/>
            <person name="Kittelmann S."/>
        </authorList>
    </citation>
    <scope>NUCLEOTIDE SEQUENCE [LARGE SCALE GENOMIC DNA]</scope>
    <source>
        <strain evidence="1 2">WILCCON 0114</strain>
    </source>
</reference>
<protein>
    <submittedName>
        <fullName evidence="1">SDR family NAD(P)-dependent oxidoreductase</fullName>
    </submittedName>
</protein>
<keyword evidence="2" id="KW-1185">Reference proteome</keyword>